<dbReference type="InterPro" id="IPR025324">
    <property type="entry name" value="DUF4230"/>
</dbReference>
<name>A0A6G7ZN60_9SPHN</name>
<reference evidence="2 3" key="1">
    <citation type="submission" date="2020-03" db="EMBL/GenBank/DDBJ databases">
        <title>Sphingomonas sp. nov., isolated from fish.</title>
        <authorList>
            <person name="Hyun D.-W."/>
            <person name="Bae J.-W."/>
        </authorList>
    </citation>
    <scope>NUCLEOTIDE SEQUENCE [LARGE SCALE GENOMIC DNA]</scope>
    <source>
        <strain evidence="2 3">HDW15C</strain>
    </source>
</reference>
<evidence type="ECO:0000256" key="1">
    <source>
        <dbReference type="SAM" id="Phobius"/>
    </source>
</evidence>
<evidence type="ECO:0000313" key="3">
    <source>
        <dbReference type="Proteomes" id="UP000502502"/>
    </source>
</evidence>
<evidence type="ECO:0000313" key="2">
    <source>
        <dbReference type="EMBL" id="QIL02365.1"/>
    </source>
</evidence>
<dbReference type="RefSeq" id="WP_166093973.1">
    <property type="nucleotide sequence ID" value="NZ_CP049871.1"/>
</dbReference>
<dbReference type="EMBL" id="CP049871">
    <property type="protein sequence ID" value="QIL02365.1"/>
    <property type="molecule type" value="Genomic_DNA"/>
</dbReference>
<keyword evidence="1" id="KW-1133">Transmembrane helix</keyword>
<keyword evidence="1" id="KW-0812">Transmembrane</keyword>
<protein>
    <submittedName>
        <fullName evidence="2">DUF4230 domain-containing protein</fullName>
    </submittedName>
</protein>
<dbReference type="KEGG" id="ssin:G7078_05870"/>
<sequence length="231" mass="25106">MRPIIGAGTVIIIIIGILLTIFFADRAERRREREELAQAQGVARVISATFSRQNALKVGEVSGMFDVTTVDPGALSILRSSQKVKLPYSIDYSVNLAGLDADDYRWDAERKTLLVEAPPVTVGRPNIDESRRQTLATSGLFVTRGAADNLSRRAAGLANQAAVKEANKPEHLAKARDNARQAIAATLQTPLEVAGLGDVKVVVRFPTDGYRDKERWDVSPSMAEVLANGPR</sequence>
<dbReference type="Proteomes" id="UP000502502">
    <property type="component" value="Chromosome"/>
</dbReference>
<dbReference type="Pfam" id="PF14014">
    <property type="entry name" value="DUF4230"/>
    <property type="match status" value="1"/>
</dbReference>
<keyword evidence="3" id="KW-1185">Reference proteome</keyword>
<proteinExistence type="predicted"/>
<gene>
    <name evidence="2" type="ORF">G7078_05870</name>
</gene>
<dbReference type="AlphaFoldDB" id="A0A6G7ZN60"/>
<feature type="transmembrane region" description="Helical" evidence="1">
    <location>
        <begin position="6"/>
        <end position="24"/>
    </location>
</feature>
<accession>A0A6G7ZN60</accession>
<organism evidence="2 3">
    <name type="scientific">Sphingomonas sinipercae</name>
    <dbReference type="NCBI Taxonomy" id="2714944"/>
    <lineage>
        <taxon>Bacteria</taxon>
        <taxon>Pseudomonadati</taxon>
        <taxon>Pseudomonadota</taxon>
        <taxon>Alphaproteobacteria</taxon>
        <taxon>Sphingomonadales</taxon>
        <taxon>Sphingomonadaceae</taxon>
        <taxon>Sphingomonas</taxon>
    </lineage>
</organism>
<keyword evidence="1" id="KW-0472">Membrane</keyword>